<sequence length="214" mass="25103">MNLNPRLLHLVALLTFYLMVHSVKGQYKKSPLEIRTDSLVAELHKRRVDSICVYRSYCVGCRGSRITEDSSCSSKGDFTPTYVLWKQHSKTYLTYLDNCSIISPVVVYKDMFWSYLSVNWSEINKGTIKDFTTIDSDSGEAEVIHRNHGDNYSFDFIIGKDTISQYYDHFALIKRTIFFHKKTKNIYYKQNRKSPIRKIQLQIDHAIVEARKRH</sequence>
<evidence type="ECO:0000313" key="2">
    <source>
        <dbReference type="Proteomes" id="UP000605392"/>
    </source>
</evidence>
<accession>A0ACB5PS62</accession>
<name>A0ACB5PS62_9BACT</name>
<reference evidence="1 2" key="1">
    <citation type="journal article" date="2019" name="Int. J. Syst. Evol. Microbiol.">
        <title>The Global Catalogue of Microorganisms (GCM) 10K type strain sequencing project: providing services to taxonomists for standard genome sequencing and annotation.</title>
        <authorList>
            <consortium name="The Broad Institute Genomics Platform"/>
            <consortium name="The Broad Institute Genome Sequencing Center for Infectious Disease"/>
            <person name="Wu L."/>
            <person name="Ma J."/>
        </authorList>
    </citation>
    <scope>NUCLEOTIDE SEQUENCE [LARGE SCALE GENOMIC DNA]</scope>
    <source>
        <strain evidence="1 2">CGMCC 1.12720</strain>
    </source>
</reference>
<evidence type="ECO:0000313" key="1">
    <source>
        <dbReference type="EMBL" id="GGF66601.1"/>
    </source>
</evidence>
<dbReference type="Proteomes" id="UP000605392">
    <property type="component" value="Unassembled WGS sequence"/>
</dbReference>
<dbReference type="EMBL" id="BMFN01000002">
    <property type="protein sequence ID" value="GGF66601.1"/>
    <property type="molecule type" value="Genomic_DNA"/>
</dbReference>
<gene>
    <name evidence="1" type="ORF">GCM10011375_21970</name>
</gene>
<keyword evidence="2" id="KW-1185">Reference proteome</keyword>
<proteinExistence type="predicted"/>
<protein>
    <submittedName>
        <fullName evidence="1">Uncharacterized protein</fullName>
    </submittedName>
</protein>
<organism evidence="1 2">
    <name type="scientific">Hymenobacter qilianensis</name>
    <dbReference type="NCBI Taxonomy" id="1385715"/>
    <lineage>
        <taxon>Bacteria</taxon>
        <taxon>Pseudomonadati</taxon>
        <taxon>Bacteroidota</taxon>
        <taxon>Cytophagia</taxon>
        <taxon>Cytophagales</taxon>
        <taxon>Hymenobacteraceae</taxon>
        <taxon>Hymenobacter</taxon>
    </lineage>
</organism>
<comment type="caution">
    <text evidence="1">The sequence shown here is derived from an EMBL/GenBank/DDBJ whole genome shotgun (WGS) entry which is preliminary data.</text>
</comment>